<comment type="function">
    <text evidence="15">Acts in a DNA repair pathway for removal of UV-induced DNA damage that is distinct from classical nucleotide excision repair and in repair of ionizing radiation damage. Functions in homologous recombination repair of DNA double strand breaks and in recovery of stalled replication forks.</text>
</comment>
<feature type="compositionally biased region" description="Acidic residues" evidence="16">
    <location>
        <begin position="278"/>
        <end position="300"/>
    </location>
</feature>
<dbReference type="InterPro" id="IPR013083">
    <property type="entry name" value="Znf_RING/FYVE/PHD"/>
</dbReference>
<dbReference type="Gene3D" id="3.90.1150.220">
    <property type="match status" value="1"/>
</dbReference>
<evidence type="ECO:0000256" key="13">
    <source>
        <dbReference type="ARBA" id="ARBA00023204"/>
    </source>
</evidence>
<dbReference type="GO" id="GO:0030915">
    <property type="term" value="C:Smc5-Smc6 complex"/>
    <property type="evidence" value="ECO:0007669"/>
    <property type="project" value="UniProtKB-UniRule"/>
</dbReference>
<proteinExistence type="inferred from homology"/>
<dbReference type="AlphaFoldDB" id="A0AAD9FXI8"/>
<evidence type="ECO:0000256" key="6">
    <source>
        <dbReference type="ARBA" id="ARBA00022679"/>
    </source>
</evidence>
<comment type="similarity">
    <text evidence="3 15">Belongs to the NSE1 family.</text>
</comment>
<keyword evidence="11 15" id="KW-0862">Zinc</keyword>
<evidence type="ECO:0000256" key="5">
    <source>
        <dbReference type="ARBA" id="ARBA00019422"/>
    </source>
</evidence>
<comment type="subunit">
    <text evidence="15">Component of the Smc5-Smc6 complex.</text>
</comment>
<feature type="region of interest" description="Disordered" evidence="16">
    <location>
        <begin position="231"/>
        <end position="342"/>
    </location>
</feature>
<dbReference type="GO" id="GO:0008270">
    <property type="term" value="F:zinc ion binding"/>
    <property type="evidence" value="ECO:0007669"/>
    <property type="project" value="UniProtKB-KW"/>
</dbReference>
<evidence type="ECO:0000256" key="4">
    <source>
        <dbReference type="ARBA" id="ARBA00012483"/>
    </source>
</evidence>
<keyword evidence="19" id="KW-1185">Reference proteome</keyword>
<evidence type="ECO:0000256" key="12">
    <source>
        <dbReference type="ARBA" id="ARBA00023172"/>
    </source>
</evidence>
<gene>
    <name evidence="18" type="ORF">DB88DRAFT_52336</name>
</gene>
<evidence type="ECO:0000256" key="8">
    <source>
        <dbReference type="ARBA" id="ARBA00022763"/>
    </source>
</evidence>
<evidence type="ECO:0000256" key="14">
    <source>
        <dbReference type="ARBA" id="ARBA00023242"/>
    </source>
</evidence>
<evidence type="ECO:0000256" key="11">
    <source>
        <dbReference type="ARBA" id="ARBA00022833"/>
    </source>
</evidence>
<dbReference type="InterPro" id="IPR036388">
    <property type="entry name" value="WH-like_DNA-bd_sf"/>
</dbReference>
<comment type="caution">
    <text evidence="18">The sequence shown here is derived from an EMBL/GenBank/DDBJ whole genome shotgun (WGS) entry which is preliminary data.</text>
</comment>
<dbReference type="EC" id="2.3.2.27" evidence="4 15"/>
<evidence type="ECO:0000259" key="17">
    <source>
        <dbReference type="Pfam" id="PF08746"/>
    </source>
</evidence>
<comment type="catalytic activity">
    <reaction evidence="1 15">
        <text>S-ubiquitinyl-[E2 ubiquitin-conjugating enzyme]-L-cysteine + [acceptor protein]-L-lysine = [E2 ubiquitin-conjugating enzyme]-L-cysteine + N(6)-ubiquitinyl-[acceptor protein]-L-lysine.</text>
        <dbReference type="EC" id="2.3.2.27"/>
    </reaction>
</comment>
<keyword evidence="9 15" id="KW-0863">Zinc-finger</keyword>
<organism evidence="18 19">
    <name type="scientific">Papiliotrema laurentii</name>
    <name type="common">Cryptococcus laurentii</name>
    <dbReference type="NCBI Taxonomy" id="5418"/>
    <lineage>
        <taxon>Eukaryota</taxon>
        <taxon>Fungi</taxon>
        <taxon>Dikarya</taxon>
        <taxon>Basidiomycota</taxon>
        <taxon>Agaricomycotina</taxon>
        <taxon>Tremellomycetes</taxon>
        <taxon>Tremellales</taxon>
        <taxon>Rhynchogastremaceae</taxon>
        <taxon>Papiliotrema</taxon>
    </lineage>
</organism>
<dbReference type="PANTHER" id="PTHR20973:SF0">
    <property type="entry name" value="NON-STRUCTURAL MAINTENANCE OF CHROMOSOMES ELEMENT 1 HOMOLOG"/>
    <property type="match status" value="1"/>
</dbReference>
<keyword evidence="6 15" id="KW-0808">Transferase</keyword>
<feature type="compositionally biased region" description="Basic residues" evidence="16">
    <location>
        <begin position="262"/>
        <end position="271"/>
    </location>
</feature>
<evidence type="ECO:0000256" key="10">
    <source>
        <dbReference type="ARBA" id="ARBA00022786"/>
    </source>
</evidence>
<dbReference type="GO" id="GO:0000724">
    <property type="term" value="P:double-strand break repair via homologous recombination"/>
    <property type="evidence" value="ECO:0007669"/>
    <property type="project" value="TreeGrafter"/>
</dbReference>
<dbReference type="EMBL" id="JAODAN010000001">
    <property type="protein sequence ID" value="KAK1927853.1"/>
    <property type="molecule type" value="Genomic_DNA"/>
</dbReference>
<evidence type="ECO:0000256" key="15">
    <source>
        <dbReference type="RuleBase" id="RU368018"/>
    </source>
</evidence>
<feature type="compositionally biased region" description="Low complexity" evidence="16">
    <location>
        <begin position="316"/>
        <end position="329"/>
    </location>
</feature>
<dbReference type="Pfam" id="PF07574">
    <property type="entry name" value="SMC_Nse1"/>
    <property type="match status" value="1"/>
</dbReference>
<evidence type="ECO:0000313" key="18">
    <source>
        <dbReference type="EMBL" id="KAK1927853.1"/>
    </source>
</evidence>
<evidence type="ECO:0000256" key="9">
    <source>
        <dbReference type="ARBA" id="ARBA00022771"/>
    </source>
</evidence>
<keyword evidence="10 15" id="KW-0833">Ubl conjugation pathway</keyword>
<reference evidence="18" key="1">
    <citation type="submission" date="2023-02" db="EMBL/GenBank/DDBJ databases">
        <title>Identification and recombinant expression of a fungal hydrolase from Papiliotrema laurentii that hydrolyzes apple cutin and clears colloidal polyester polyurethane.</title>
        <authorList>
            <consortium name="DOE Joint Genome Institute"/>
            <person name="Roman V.A."/>
            <person name="Bojanowski C."/>
            <person name="Crable B.R."/>
            <person name="Wagner D.N."/>
            <person name="Hung C.S."/>
            <person name="Nadeau L.J."/>
            <person name="Schratz L."/>
            <person name="Haridas S."/>
            <person name="Pangilinan J."/>
            <person name="Lipzen A."/>
            <person name="Na H."/>
            <person name="Yan M."/>
            <person name="Ng V."/>
            <person name="Grigoriev I.V."/>
            <person name="Spatafora J.W."/>
            <person name="Barlow D."/>
            <person name="Biffinger J."/>
            <person name="Kelley-Loughnane N."/>
            <person name="Varaljay V.A."/>
            <person name="Crookes-Goodson W.J."/>
        </authorList>
    </citation>
    <scope>NUCLEOTIDE SEQUENCE</scope>
    <source>
        <strain evidence="18">5307AH</strain>
    </source>
</reference>
<accession>A0AAD9FXI8</accession>
<sequence length="342" mass="37947">MVRSTDLHKVFLQSLLSRRFMREEIALELYKRAVSVLRKLNEDYTAPHPMDSVGLASFMGELSTLLHDFGMDVKRGREDTQAGKLWYALVNTEQQGVALSASDYSPIEITYFRLMVTDILDSYPAYSVGSLQALKIASDKEIKMTKSDGQALIKTFVARGYLAESKRGRYSIGPRGVLDLEPWLTREENVFKCDRCKKLVFVGKACAADGCAAHFHLYCYDTVVRRSPQSPSCPACRTSFRTQPPTDIGEAAVPRAHDHFRGTTRKRKRASRNGGHAEDDEGDEGEDGEDEGERSYEEEESRLLDGGDSQSQVAQSSAGPSSWAAAGSARRTQASVVPETQL</sequence>
<dbReference type="InterPro" id="IPR014857">
    <property type="entry name" value="Nse1_RING_C4HC3-type"/>
</dbReference>
<comment type="subcellular location">
    <subcellularLocation>
        <location evidence="2 15">Nucleus</location>
    </subcellularLocation>
</comment>
<dbReference type="Pfam" id="PF08746">
    <property type="entry name" value="zf-RING-like"/>
    <property type="match status" value="1"/>
</dbReference>
<dbReference type="Gene3D" id="1.10.10.10">
    <property type="entry name" value="Winged helix-like DNA-binding domain superfamily/Winged helix DNA-binding domain"/>
    <property type="match status" value="1"/>
</dbReference>
<keyword evidence="8 15" id="KW-0227">DNA damage</keyword>
<dbReference type="GO" id="GO:0061630">
    <property type="term" value="F:ubiquitin protein ligase activity"/>
    <property type="evidence" value="ECO:0007669"/>
    <property type="project" value="UniProtKB-EC"/>
</dbReference>
<dbReference type="Gene3D" id="3.30.40.10">
    <property type="entry name" value="Zinc/RING finger domain, C3HC4 (zinc finger)"/>
    <property type="match status" value="1"/>
</dbReference>
<keyword evidence="12 15" id="KW-0233">DNA recombination</keyword>
<protein>
    <recommendedName>
        <fullName evidence="5 15">Non-structural maintenance of chromosomes element 1 homolog</fullName>
        <ecNumber evidence="4 15">2.3.2.27</ecNumber>
    </recommendedName>
</protein>
<evidence type="ECO:0000256" key="2">
    <source>
        <dbReference type="ARBA" id="ARBA00004123"/>
    </source>
</evidence>
<dbReference type="GO" id="GO:0005634">
    <property type="term" value="C:nucleus"/>
    <property type="evidence" value="ECO:0007669"/>
    <property type="project" value="UniProtKB-SubCell"/>
</dbReference>
<feature type="compositionally biased region" description="Polar residues" evidence="16">
    <location>
        <begin position="330"/>
        <end position="342"/>
    </location>
</feature>
<evidence type="ECO:0000256" key="7">
    <source>
        <dbReference type="ARBA" id="ARBA00022723"/>
    </source>
</evidence>
<keyword evidence="13 15" id="KW-0234">DNA repair</keyword>
<name>A0AAD9FXI8_PAPLA</name>
<evidence type="ECO:0000256" key="3">
    <source>
        <dbReference type="ARBA" id="ARBA00010258"/>
    </source>
</evidence>
<feature type="domain" description="Non-structural maintenance of chromosomes element 1 RING C4HC3-type" evidence="17">
    <location>
        <begin position="193"/>
        <end position="236"/>
    </location>
</feature>
<evidence type="ECO:0000256" key="1">
    <source>
        <dbReference type="ARBA" id="ARBA00000900"/>
    </source>
</evidence>
<keyword evidence="7 15" id="KW-0479">Metal-binding</keyword>
<dbReference type="Proteomes" id="UP001182556">
    <property type="component" value="Unassembled WGS sequence"/>
</dbReference>
<dbReference type="CDD" id="cd16493">
    <property type="entry name" value="RING-CH-C4HC3_NSE1"/>
    <property type="match status" value="1"/>
</dbReference>
<keyword evidence="14 15" id="KW-0539">Nucleus</keyword>
<dbReference type="InterPro" id="IPR011513">
    <property type="entry name" value="Nse1"/>
</dbReference>
<evidence type="ECO:0000256" key="16">
    <source>
        <dbReference type="SAM" id="MobiDB-lite"/>
    </source>
</evidence>
<evidence type="ECO:0000313" key="19">
    <source>
        <dbReference type="Proteomes" id="UP001182556"/>
    </source>
</evidence>
<dbReference type="PANTHER" id="PTHR20973">
    <property type="entry name" value="NON-SMC ELEMENT 1-RELATED"/>
    <property type="match status" value="1"/>
</dbReference>